<comment type="caution">
    <text evidence="1">The sequence shown here is derived from an EMBL/GenBank/DDBJ whole genome shotgun (WGS) entry which is preliminary data.</text>
</comment>
<dbReference type="RefSeq" id="WP_130478219.1">
    <property type="nucleotide sequence ID" value="NZ_SFCC01000014.1"/>
</dbReference>
<protein>
    <submittedName>
        <fullName evidence="1">Uncharacterized protein</fullName>
    </submittedName>
</protein>
<keyword evidence="2" id="KW-1185">Reference proteome</keyword>
<evidence type="ECO:0000313" key="1">
    <source>
        <dbReference type="EMBL" id="RZQ61006.1"/>
    </source>
</evidence>
<dbReference type="AlphaFoldDB" id="A0A4Q7J332"/>
<reference evidence="1 2" key="1">
    <citation type="submission" date="2019-02" db="EMBL/GenBank/DDBJ databases">
        <title>Draft genome sequence of Amycolatopsis sp. 8-3EHSu isolated from roots of Suaeda maritima.</title>
        <authorList>
            <person name="Duangmal K."/>
            <person name="Chantavorakit T."/>
        </authorList>
    </citation>
    <scope>NUCLEOTIDE SEQUENCE [LARGE SCALE GENOMIC DNA]</scope>
    <source>
        <strain evidence="1 2">8-3EHSu</strain>
    </source>
</reference>
<sequence length="112" mass="12920">MISNEQNQDPIIDEWLLTFADREAVSQFEGNQLVALTTLSLRHRPTDFPAEVIDRWKRLIEMCRIMANQSDAALVAQEVRKGTSWQQIAERVSLSDAEQAKEWQQKLLNPNP</sequence>
<dbReference type="Proteomes" id="UP000292003">
    <property type="component" value="Unassembled WGS sequence"/>
</dbReference>
<dbReference type="EMBL" id="SFCC01000014">
    <property type="protein sequence ID" value="RZQ61006.1"/>
    <property type="molecule type" value="Genomic_DNA"/>
</dbReference>
<accession>A0A4Q7J332</accession>
<gene>
    <name evidence="1" type="ORF">EWH70_26375</name>
</gene>
<organism evidence="1 2">
    <name type="scientific">Amycolatopsis suaedae</name>
    <dbReference type="NCBI Taxonomy" id="2510978"/>
    <lineage>
        <taxon>Bacteria</taxon>
        <taxon>Bacillati</taxon>
        <taxon>Actinomycetota</taxon>
        <taxon>Actinomycetes</taxon>
        <taxon>Pseudonocardiales</taxon>
        <taxon>Pseudonocardiaceae</taxon>
        <taxon>Amycolatopsis</taxon>
    </lineage>
</organism>
<name>A0A4Q7J332_9PSEU</name>
<proteinExistence type="predicted"/>
<evidence type="ECO:0000313" key="2">
    <source>
        <dbReference type="Proteomes" id="UP000292003"/>
    </source>
</evidence>